<dbReference type="Proteomes" id="UP000589620">
    <property type="component" value="Unassembled WGS sequence"/>
</dbReference>
<proteinExistence type="predicted"/>
<dbReference type="AlphaFoldDB" id="A0A852T0S0"/>
<keyword evidence="2" id="KW-1185">Reference proteome</keyword>
<evidence type="ECO:0000313" key="1">
    <source>
        <dbReference type="EMBL" id="NYD74452.1"/>
    </source>
</evidence>
<sequence>MTDARLTSLDEELTIVFPGTWVMIPLHDEEAAARRIARLVTERVGRADRLARVRRTAKTELEHLVALADESSAFALALSMEILPGVPFPASIVLSREEWPTAPGPDDDTATHLQRCFPDDDALEFSIGPVRRRSQVRQTTYDEQSAPELVADYRFAVPDGSRLIHARINAPMATAPELYLELFDAMIDSISFRAPLGQPASGR</sequence>
<protein>
    <submittedName>
        <fullName evidence="1">Uncharacterized protein</fullName>
    </submittedName>
</protein>
<organism evidence="1 2">
    <name type="scientific">Leifsonia soli</name>
    <dbReference type="NCBI Taxonomy" id="582665"/>
    <lineage>
        <taxon>Bacteria</taxon>
        <taxon>Bacillati</taxon>
        <taxon>Actinomycetota</taxon>
        <taxon>Actinomycetes</taxon>
        <taxon>Micrococcales</taxon>
        <taxon>Microbacteriaceae</taxon>
        <taxon>Leifsonia</taxon>
    </lineage>
</organism>
<dbReference type="EMBL" id="JACCBJ010000001">
    <property type="protein sequence ID" value="NYD74452.1"/>
    <property type="molecule type" value="Genomic_DNA"/>
</dbReference>
<name>A0A852T0S0_9MICO</name>
<accession>A0A852T0S0</accession>
<dbReference type="RefSeq" id="WP_179456303.1">
    <property type="nucleotide sequence ID" value="NZ_BAAAPX010000001.1"/>
</dbReference>
<reference evidence="1 2" key="1">
    <citation type="submission" date="2020-07" db="EMBL/GenBank/DDBJ databases">
        <title>Sequencing the genomes of 1000 actinobacteria strains.</title>
        <authorList>
            <person name="Klenk H.-P."/>
        </authorList>
    </citation>
    <scope>NUCLEOTIDE SEQUENCE [LARGE SCALE GENOMIC DNA]</scope>
    <source>
        <strain evidence="1 2">DSM 23871</strain>
    </source>
</reference>
<gene>
    <name evidence="1" type="ORF">BJ963_001971</name>
</gene>
<evidence type="ECO:0000313" key="2">
    <source>
        <dbReference type="Proteomes" id="UP000589620"/>
    </source>
</evidence>
<comment type="caution">
    <text evidence="1">The sequence shown here is derived from an EMBL/GenBank/DDBJ whole genome shotgun (WGS) entry which is preliminary data.</text>
</comment>